<dbReference type="Pfam" id="PF07537">
    <property type="entry name" value="CamS"/>
    <property type="match status" value="1"/>
</dbReference>
<reference evidence="1 2" key="1">
    <citation type="submission" date="2020-12" db="EMBL/GenBank/DDBJ databases">
        <title>Genomic analysis of Staphylococcus felis from a cat with skin infection.</title>
        <authorList>
            <person name="Aslantas O."/>
            <person name="Keskin O."/>
            <person name="Buyukaltay K."/>
            <person name="Gullu Yucetepe A."/>
        </authorList>
    </citation>
    <scope>NUCLEOTIDE SEQUENCE [LARGE SCALE GENOMIC DNA]</scope>
    <source>
        <strain evidence="1 2">HARRANVET</strain>
    </source>
</reference>
<sequence length="60" mass="6940">MTTSSDAAVFLDHLNNNFQNFKYSLQSYFSNFTKAVVKVTITNKKASHLLVDLPIYYYVK</sequence>
<accession>A0ABS0QSL2</accession>
<organism evidence="1 2">
    <name type="scientific">Staphylococcus felis</name>
    <dbReference type="NCBI Taxonomy" id="46127"/>
    <lineage>
        <taxon>Bacteria</taxon>
        <taxon>Bacillati</taxon>
        <taxon>Bacillota</taxon>
        <taxon>Bacilli</taxon>
        <taxon>Bacillales</taxon>
        <taxon>Staphylococcaceae</taxon>
        <taxon>Staphylococcus</taxon>
    </lineage>
</organism>
<comment type="caution">
    <text evidence="1">The sequence shown here is derived from an EMBL/GenBank/DDBJ whole genome shotgun (WGS) entry which is preliminary data.</text>
</comment>
<protein>
    <submittedName>
        <fullName evidence="1">CamS family sex pheromone protein</fullName>
    </submittedName>
</protein>
<dbReference type="InterPro" id="IPR011426">
    <property type="entry name" value="CamS"/>
</dbReference>
<feature type="non-terminal residue" evidence="1">
    <location>
        <position position="60"/>
    </location>
</feature>
<name>A0ABS0QSL2_9STAP</name>
<proteinExistence type="predicted"/>
<dbReference type="Gene3D" id="3.10.570.10">
    <property type="entry name" value="sex pheromone staph- cam373 precursor domain"/>
    <property type="match status" value="1"/>
</dbReference>
<dbReference type="Proteomes" id="UP000597038">
    <property type="component" value="Unassembled WGS sequence"/>
</dbReference>
<evidence type="ECO:0000313" key="2">
    <source>
        <dbReference type="Proteomes" id="UP000597038"/>
    </source>
</evidence>
<evidence type="ECO:0000313" key="1">
    <source>
        <dbReference type="EMBL" id="MBH9582219.1"/>
    </source>
</evidence>
<keyword evidence="2" id="KW-1185">Reference proteome</keyword>
<gene>
    <name evidence="1" type="ORF">I9026_12855</name>
</gene>
<dbReference type="EMBL" id="JAEDAQ010000188">
    <property type="protein sequence ID" value="MBH9582219.1"/>
    <property type="molecule type" value="Genomic_DNA"/>
</dbReference>